<dbReference type="Proteomes" id="UP000242287">
    <property type="component" value="Unassembled WGS sequence"/>
</dbReference>
<dbReference type="AlphaFoldDB" id="A0A2A9NP04"/>
<evidence type="ECO:0000256" key="1">
    <source>
        <dbReference type="SAM" id="Coils"/>
    </source>
</evidence>
<organism evidence="2 3">
    <name type="scientific">Amanita thiersii Skay4041</name>
    <dbReference type="NCBI Taxonomy" id="703135"/>
    <lineage>
        <taxon>Eukaryota</taxon>
        <taxon>Fungi</taxon>
        <taxon>Dikarya</taxon>
        <taxon>Basidiomycota</taxon>
        <taxon>Agaricomycotina</taxon>
        <taxon>Agaricomycetes</taxon>
        <taxon>Agaricomycetidae</taxon>
        <taxon>Agaricales</taxon>
        <taxon>Pluteineae</taxon>
        <taxon>Amanitaceae</taxon>
        <taxon>Amanita</taxon>
    </lineage>
</organism>
<keyword evidence="1" id="KW-0175">Coiled coil</keyword>
<proteinExistence type="predicted"/>
<gene>
    <name evidence="2" type="ORF">AMATHDRAFT_41574</name>
</gene>
<evidence type="ECO:0000313" key="2">
    <source>
        <dbReference type="EMBL" id="PFH49402.1"/>
    </source>
</evidence>
<sequence>MATPAALDIDTYPMDIPSIEEICGHLPDNLSDHAMADTPIHKGDRILAAHAIEAECLASTSLSHLSEVNLETFNTARNRAHAIRNILSFFTFPENTALFKEMKEEFRKLQENTSKIQKHLKRLKNMAANHAQLREDIHGFEVVLDNMAIAKENRRTSQRDSRFLVSGSGHERAQKLGYSMTPPPTLVNNSIGTPTGDLINFYNDDFGINQEDNDVTRKQKFAFWLLR</sequence>
<accession>A0A2A9NP04</accession>
<keyword evidence="3" id="KW-1185">Reference proteome</keyword>
<name>A0A2A9NP04_9AGAR</name>
<protein>
    <submittedName>
        <fullName evidence="2">Uncharacterized protein</fullName>
    </submittedName>
</protein>
<evidence type="ECO:0000313" key="3">
    <source>
        <dbReference type="Proteomes" id="UP000242287"/>
    </source>
</evidence>
<reference evidence="2 3" key="1">
    <citation type="submission" date="2014-02" db="EMBL/GenBank/DDBJ databases">
        <title>Transposable element dynamics among asymbiotic and ectomycorrhizal Amanita fungi.</title>
        <authorList>
            <consortium name="DOE Joint Genome Institute"/>
            <person name="Hess J."/>
            <person name="Skrede I."/>
            <person name="Wolfe B."/>
            <person name="LaButti K."/>
            <person name="Ohm R.A."/>
            <person name="Grigoriev I.V."/>
            <person name="Pringle A."/>
        </authorList>
    </citation>
    <scope>NUCLEOTIDE SEQUENCE [LARGE SCALE GENOMIC DNA]</scope>
    <source>
        <strain evidence="2 3">SKay4041</strain>
    </source>
</reference>
<dbReference type="EMBL" id="KZ302030">
    <property type="protein sequence ID" value="PFH49402.1"/>
    <property type="molecule type" value="Genomic_DNA"/>
</dbReference>
<feature type="coiled-coil region" evidence="1">
    <location>
        <begin position="99"/>
        <end position="136"/>
    </location>
</feature>